<feature type="transmembrane region" description="Helical" evidence="5">
    <location>
        <begin position="12"/>
        <end position="41"/>
    </location>
</feature>
<gene>
    <name evidence="7" type="ordered locus">Hfelis_09520</name>
</gene>
<dbReference type="Proteomes" id="UP000007934">
    <property type="component" value="Chromosome"/>
</dbReference>
<keyword evidence="3 5" id="KW-1133">Transmembrane helix</keyword>
<comment type="subcellular location">
    <subcellularLocation>
        <location evidence="1">Membrane</location>
        <topology evidence="1">Multi-pass membrane protein</topology>
    </subcellularLocation>
</comment>
<feature type="transmembrane region" description="Helical" evidence="5">
    <location>
        <begin position="197"/>
        <end position="215"/>
    </location>
</feature>
<feature type="transmembrane region" description="Helical" evidence="5">
    <location>
        <begin position="119"/>
        <end position="136"/>
    </location>
</feature>
<evidence type="ECO:0000313" key="8">
    <source>
        <dbReference type="Proteomes" id="UP000007934"/>
    </source>
</evidence>
<evidence type="ECO:0000256" key="5">
    <source>
        <dbReference type="SAM" id="Phobius"/>
    </source>
</evidence>
<evidence type="ECO:0000256" key="4">
    <source>
        <dbReference type="ARBA" id="ARBA00023136"/>
    </source>
</evidence>
<feature type="transmembrane region" description="Helical" evidence="5">
    <location>
        <begin position="222"/>
        <end position="242"/>
    </location>
</feature>
<dbReference type="AlphaFoldDB" id="E7ACK5"/>
<keyword evidence="2 5" id="KW-0812">Transmembrane</keyword>
<keyword evidence="4 5" id="KW-0472">Membrane</keyword>
<feature type="transmembrane region" description="Helical" evidence="5">
    <location>
        <begin position="335"/>
        <end position="357"/>
    </location>
</feature>
<reference evidence="7 8" key="1">
    <citation type="journal article" date="2011" name="Genome Biol. Evol.">
        <title>Comparative whole genome sequence analysis of the carcinogenic bacterial model pathogen Helicobacter felis.</title>
        <authorList>
            <person name="Arnold I.C."/>
            <person name="Zigova Z."/>
            <person name="Holden M."/>
            <person name="Lawley T.D."/>
            <person name="Rad R."/>
            <person name="Dougan G."/>
            <person name="Falkow S."/>
            <person name="Bentley S.D."/>
            <person name="Muller A."/>
        </authorList>
    </citation>
    <scope>NUCLEOTIDE SEQUENCE [LARGE SCALE GENOMIC DNA]</scope>
    <source>
        <strain evidence="8">ATCC 49179 / CCUG 28539 / NCTC 12436 / CS1</strain>
    </source>
</reference>
<dbReference type="STRING" id="936155.HFELIS_09520"/>
<proteinExistence type="predicted"/>
<evidence type="ECO:0000256" key="1">
    <source>
        <dbReference type="ARBA" id="ARBA00004141"/>
    </source>
</evidence>
<dbReference type="HOGENOM" id="CLU_639010_0_0_7"/>
<feature type="domain" description="O-antigen ligase-related" evidence="6">
    <location>
        <begin position="181"/>
        <end position="346"/>
    </location>
</feature>
<dbReference type="InterPro" id="IPR007016">
    <property type="entry name" value="O-antigen_ligase-rel_domated"/>
</dbReference>
<feature type="transmembrane region" description="Helical" evidence="5">
    <location>
        <begin position="369"/>
        <end position="385"/>
    </location>
</feature>
<feature type="transmembrane region" description="Helical" evidence="5">
    <location>
        <begin position="53"/>
        <end position="72"/>
    </location>
</feature>
<feature type="transmembrane region" description="Helical" evidence="5">
    <location>
        <begin position="148"/>
        <end position="168"/>
    </location>
</feature>
<feature type="transmembrane region" description="Helical" evidence="5">
    <location>
        <begin position="92"/>
        <end position="110"/>
    </location>
</feature>
<dbReference type="Pfam" id="PF04932">
    <property type="entry name" value="Wzy_C"/>
    <property type="match status" value="1"/>
</dbReference>
<dbReference type="OrthoDB" id="5319476at2"/>
<name>E7ACK5_HELFC</name>
<evidence type="ECO:0000313" key="7">
    <source>
        <dbReference type="EMBL" id="CBY83036.1"/>
    </source>
</evidence>
<dbReference type="InterPro" id="IPR051533">
    <property type="entry name" value="WaaL-like"/>
</dbReference>
<dbReference type="PANTHER" id="PTHR37422">
    <property type="entry name" value="TEICHURONIC ACID BIOSYNTHESIS PROTEIN TUAE"/>
    <property type="match status" value="1"/>
</dbReference>
<dbReference type="PANTHER" id="PTHR37422:SF17">
    <property type="entry name" value="O-ANTIGEN LIGASE"/>
    <property type="match status" value="1"/>
</dbReference>
<feature type="transmembrane region" description="Helical" evidence="5">
    <location>
        <begin position="391"/>
        <end position="408"/>
    </location>
</feature>
<evidence type="ECO:0000256" key="2">
    <source>
        <dbReference type="ARBA" id="ARBA00022692"/>
    </source>
</evidence>
<dbReference type="EMBL" id="FQ670179">
    <property type="protein sequence ID" value="CBY83036.1"/>
    <property type="molecule type" value="Genomic_DNA"/>
</dbReference>
<accession>E7ACK5</accession>
<keyword evidence="8" id="KW-1185">Reference proteome</keyword>
<feature type="transmembrane region" description="Helical" evidence="5">
    <location>
        <begin position="175"/>
        <end position="191"/>
    </location>
</feature>
<evidence type="ECO:0000256" key="3">
    <source>
        <dbReference type="ARBA" id="ARBA00022989"/>
    </source>
</evidence>
<sequence length="416" mass="46932">MSWVSQTFNFLFALFFLLSFKRASAHTLIIVLVLSALAYYFTYRPPLKLSRGLRWLIVACVLMFLSVLPPLFIESDLASWRYNLPTLEMPLIYIFGAVILVCLSGANLNLKQTWIFKSMAIACTLNGSIALIQRIFLNIGRVSGWSSIMAFVVLTSIAIFGCYIYALYSKERREKILFSVALLLGFVVVLFSGTRTAMVAFFVGFVFLSVLVLYVQKSLRALTYMLVIVAGFASLFALDHFLEKRGVLQTARSTTDSFTHDLKLYAQKDPDTSTGLRLARWKVAFAIMRLSPIFGMSSSTKCKRLSEILALAHSYRKAEDINCAERYENEILNTLASRGLVGLGVLFLFWAVVWLFFWRRLSINPQVSLLVLSMLVFYLVFAMGFDPFSFFTEGSFFMGIVALGVIATQSTKPQRA</sequence>
<dbReference type="GO" id="GO:0016020">
    <property type="term" value="C:membrane"/>
    <property type="evidence" value="ECO:0007669"/>
    <property type="project" value="UniProtKB-SubCell"/>
</dbReference>
<dbReference type="KEGG" id="hfe:HFELIS_09520"/>
<dbReference type="eggNOG" id="COG3307">
    <property type="taxonomic scope" value="Bacteria"/>
</dbReference>
<evidence type="ECO:0000259" key="6">
    <source>
        <dbReference type="Pfam" id="PF04932"/>
    </source>
</evidence>
<organism evidence="7 8">
    <name type="scientific">Helicobacter felis (strain ATCC 49179 / CCUG 28539 / NCTC 12436 / CS1)</name>
    <dbReference type="NCBI Taxonomy" id="936155"/>
    <lineage>
        <taxon>Bacteria</taxon>
        <taxon>Pseudomonadati</taxon>
        <taxon>Campylobacterota</taxon>
        <taxon>Epsilonproteobacteria</taxon>
        <taxon>Campylobacterales</taxon>
        <taxon>Helicobacteraceae</taxon>
        <taxon>Helicobacter</taxon>
    </lineage>
</organism>
<protein>
    <submittedName>
        <fullName evidence="7">O-antigen polymerase</fullName>
    </submittedName>
</protein>